<keyword evidence="3" id="KW-1185">Reference proteome</keyword>
<feature type="chain" id="PRO_5018973626" evidence="1">
    <location>
        <begin position="19"/>
        <end position="119"/>
    </location>
</feature>
<feature type="signal peptide" evidence="1">
    <location>
        <begin position="1"/>
        <end position="18"/>
    </location>
</feature>
<dbReference type="AlphaFoldDB" id="A0A437A424"/>
<evidence type="ECO:0000313" key="2">
    <source>
        <dbReference type="EMBL" id="RVD85922.1"/>
    </source>
</evidence>
<dbReference type="EMBL" id="SAEB01000006">
    <property type="protein sequence ID" value="RVD85922.1"/>
    <property type="molecule type" value="Genomic_DNA"/>
</dbReference>
<keyword evidence="1" id="KW-0732">Signal</keyword>
<accession>A0A437A424</accession>
<comment type="caution">
    <text evidence="2">The sequence shown here is derived from an EMBL/GenBank/DDBJ whole genome shotgun (WGS) entry which is preliminary data.</text>
</comment>
<dbReference type="GeneID" id="93586534"/>
<reference evidence="2 3" key="1">
    <citation type="submission" date="2019-01" db="EMBL/GenBank/DDBJ databases">
        <title>Intercellular communication is required for trap formation in the nematode-trapping fungus Duddingtonia flagrans.</title>
        <authorList>
            <person name="Youssar L."/>
            <person name="Wernet V."/>
            <person name="Hensel N."/>
            <person name="Hildebrandt H.-G."/>
            <person name="Fischer R."/>
        </authorList>
    </citation>
    <scope>NUCLEOTIDE SEQUENCE [LARGE SCALE GENOMIC DNA]</scope>
    <source>
        <strain evidence="2 3">CBS H-5679</strain>
    </source>
</reference>
<proteinExistence type="predicted"/>
<organism evidence="2 3">
    <name type="scientific">Arthrobotrys flagrans</name>
    <name type="common">Nematode-trapping fungus</name>
    <name type="synonym">Trichothecium flagrans</name>
    <dbReference type="NCBI Taxonomy" id="97331"/>
    <lineage>
        <taxon>Eukaryota</taxon>
        <taxon>Fungi</taxon>
        <taxon>Dikarya</taxon>
        <taxon>Ascomycota</taxon>
        <taxon>Pezizomycotina</taxon>
        <taxon>Orbiliomycetes</taxon>
        <taxon>Orbiliales</taxon>
        <taxon>Orbiliaceae</taxon>
        <taxon>Arthrobotrys</taxon>
    </lineage>
</organism>
<evidence type="ECO:0000313" key="3">
    <source>
        <dbReference type="Proteomes" id="UP000283090"/>
    </source>
</evidence>
<protein>
    <submittedName>
        <fullName evidence="2">Uncharacterized protein</fullName>
    </submittedName>
</protein>
<dbReference type="Proteomes" id="UP000283090">
    <property type="component" value="Unassembled WGS sequence"/>
</dbReference>
<dbReference type="RefSeq" id="XP_067491466.1">
    <property type="nucleotide sequence ID" value="XM_067633282.1"/>
</dbReference>
<evidence type="ECO:0000256" key="1">
    <source>
        <dbReference type="SAM" id="SignalP"/>
    </source>
</evidence>
<gene>
    <name evidence="2" type="ORF">DFL_004223</name>
</gene>
<sequence>MQLLKFVTLLGLTGTALALPNANPEPQRVRQCTTYFTLTRTVTIAPTVTIPAAIVAKSTTINCGTCVLHVRTRVITSRNFRASHNRGGVKTVIRKSTATSYHPVCRTQAALEGRRGGRG</sequence>
<dbReference type="OrthoDB" id="5422456at2759"/>
<dbReference type="VEuPathDB" id="FungiDB:DFL_004223"/>
<name>A0A437A424_ARTFL</name>